<reference evidence="2" key="1">
    <citation type="journal article" date="2021" name="PeerJ">
        <title>Extensive microbial diversity within the chicken gut microbiome revealed by metagenomics and culture.</title>
        <authorList>
            <person name="Gilroy R."/>
            <person name="Ravi A."/>
            <person name="Getino M."/>
            <person name="Pursley I."/>
            <person name="Horton D.L."/>
            <person name="Alikhan N.F."/>
            <person name="Baker D."/>
            <person name="Gharbi K."/>
            <person name="Hall N."/>
            <person name="Watson M."/>
            <person name="Adriaenssens E.M."/>
            <person name="Foster-Nyarko E."/>
            <person name="Jarju S."/>
            <person name="Secka A."/>
            <person name="Antonio M."/>
            <person name="Oren A."/>
            <person name="Chaudhuri R.R."/>
            <person name="La Ragione R."/>
            <person name="Hildebrand F."/>
            <person name="Pallen M.J."/>
        </authorList>
    </citation>
    <scope>NUCLEOTIDE SEQUENCE</scope>
    <source>
        <strain evidence="2">378</strain>
    </source>
</reference>
<gene>
    <name evidence="2" type="ORF">H9847_04360</name>
</gene>
<name>A0A948X167_9GAMM</name>
<reference evidence="2" key="2">
    <citation type="submission" date="2021-04" db="EMBL/GenBank/DDBJ databases">
        <authorList>
            <person name="Gilroy R."/>
        </authorList>
    </citation>
    <scope>NUCLEOTIDE SEQUENCE</scope>
    <source>
        <strain evidence="2">378</strain>
    </source>
</reference>
<organism evidence="2 3">
    <name type="scientific">Candidatus Anaerobiospirillum pullicola</name>
    <dbReference type="NCBI Taxonomy" id="2838451"/>
    <lineage>
        <taxon>Bacteria</taxon>
        <taxon>Pseudomonadati</taxon>
        <taxon>Pseudomonadota</taxon>
        <taxon>Gammaproteobacteria</taxon>
        <taxon>Aeromonadales</taxon>
        <taxon>Succinivibrionaceae</taxon>
        <taxon>Anaerobiospirillum</taxon>
    </lineage>
</organism>
<evidence type="ECO:0000313" key="2">
    <source>
        <dbReference type="EMBL" id="MBU3844091.1"/>
    </source>
</evidence>
<dbReference type="AlphaFoldDB" id="A0A948X167"/>
<feature type="compositionally biased region" description="Basic residues" evidence="1">
    <location>
        <begin position="1"/>
        <end position="17"/>
    </location>
</feature>
<comment type="caution">
    <text evidence="2">The sequence shown here is derived from an EMBL/GenBank/DDBJ whole genome shotgun (WGS) entry which is preliminary data.</text>
</comment>
<evidence type="ECO:0000313" key="3">
    <source>
        <dbReference type="Proteomes" id="UP000733611"/>
    </source>
</evidence>
<accession>A0A948X167</accession>
<dbReference type="Proteomes" id="UP000733611">
    <property type="component" value="Unassembled WGS sequence"/>
</dbReference>
<dbReference type="EMBL" id="JAHLFE010000085">
    <property type="protein sequence ID" value="MBU3844091.1"/>
    <property type="molecule type" value="Genomic_DNA"/>
</dbReference>
<protein>
    <submittedName>
        <fullName evidence="2">Uncharacterized protein</fullName>
    </submittedName>
</protein>
<sequence length="230" mass="26357">MPGNKKPNRKGKKKQPPRAHSVPRNLNHFKSKAEVAQTVQQMQHFADTLDEREEFIFSTMRALTKVVSCLKTEHLVSQEAPALEQRFHQCLELMESQKPQVFALEDKIAQWERELRKDNILLLAFECLPESREMFVLLTQHSEERIALFERVLSAMRLLAQYLAELHAKAQQIVAQQGPFGSAAEQDAALQAATKEVAFQLVKSGKVDRILEDLTEFAIVNILHRYADQL</sequence>
<feature type="region of interest" description="Disordered" evidence="1">
    <location>
        <begin position="1"/>
        <end position="26"/>
    </location>
</feature>
<evidence type="ECO:0000256" key="1">
    <source>
        <dbReference type="SAM" id="MobiDB-lite"/>
    </source>
</evidence>
<proteinExistence type="predicted"/>